<protein>
    <submittedName>
        <fullName evidence="11">Na+/H+ antiporter NhaC family protein</fullName>
    </submittedName>
</protein>
<comment type="subcellular location">
    <subcellularLocation>
        <location evidence="1">Cell membrane</location>
        <topology evidence="1">Multi-pass membrane protein</topology>
    </subcellularLocation>
</comment>
<keyword evidence="4" id="KW-1003">Cell membrane</keyword>
<feature type="transmembrane region" description="Helical" evidence="9">
    <location>
        <begin position="66"/>
        <end position="92"/>
    </location>
</feature>
<dbReference type="PANTHER" id="PTHR33451:SF3">
    <property type="entry name" value="MALATE-2H(+)_NA(+)-LACTATE ANTIPORTER"/>
    <property type="match status" value="1"/>
</dbReference>
<gene>
    <name evidence="11" type="ORF">PRVXT_002108</name>
</gene>
<feature type="transmembrane region" description="Helical" evidence="9">
    <location>
        <begin position="397"/>
        <end position="419"/>
    </location>
</feature>
<proteinExistence type="inferred from homology"/>
<sequence length="462" mass="49991">MDKKYSYLISVFLVCSIIISLILGISLIVPFIISTVFSFYLLAQSGYNKKDLVLILYKGFIECKELYMFLLLIGANISVWMASGIVPTMMFYGFQYLEGTNFIFMAFLLTSVMTIFMGTGIGTISTLGIALIGVGRGFGIPIELLLGVLVSGAFLADKLSPISGMLNLTLQVMDMDYKTFVKGLLKTLVPVFIITSGIYYIIGSFYSGGENSELIVYLQSAILDEFVISPWLLLLPLLVVLLPMKGITVVPTVLTGIIGGALLTLRVQGLSLLTSLNYMILGYGGKTGSEELNSILVSGGMVGMVEVVAIIGIVLALSNLLEKTGVLKPLIYDPIANVKTKGELIFKTGLVGTMLTVVTCDQAAGVVLPGKLYKNKYKEMGIDKTVLARTLSDSSTIIAPLMPWNVNGIVIGLITGISAFQYAPYAILCYIFPLIAGIIYISEKILLNFSMTKKQQKINMGG</sequence>
<evidence type="ECO:0000256" key="4">
    <source>
        <dbReference type="ARBA" id="ARBA00022475"/>
    </source>
</evidence>
<evidence type="ECO:0000256" key="8">
    <source>
        <dbReference type="ARBA" id="ARBA00038435"/>
    </source>
</evidence>
<feature type="domain" description="Na+/H+ antiporter NhaC-like C-terminal" evidence="10">
    <location>
        <begin position="152"/>
        <end position="440"/>
    </location>
</feature>
<dbReference type="PANTHER" id="PTHR33451">
    <property type="entry name" value="MALATE-2H(+)/NA(+)-LACTATE ANTIPORTER"/>
    <property type="match status" value="1"/>
</dbReference>
<keyword evidence="6 9" id="KW-1133">Transmembrane helix</keyword>
<keyword evidence="7 9" id="KW-0472">Membrane</keyword>
<feature type="transmembrane region" description="Helical" evidence="9">
    <location>
        <begin position="104"/>
        <end position="132"/>
    </location>
</feature>
<feature type="transmembrane region" description="Helical" evidence="9">
    <location>
        <begin position="253"/>
        <end position="275"/>
    </location>
</feature>
<evidence type="ECO:0000259" key="10">
    <source>
        <dbReference type="Pfam" id="PF03553"/>
    </source>
</evidence>
<evidence type="ECO:0000313" key="11">
    <source>
        <dbReference type="EMBL" id="XBX74084.1"/>
    </source>
</evidence>
<dbReference type="EMBL" id="CP158367">
    <property type="protein sequence ID" value="XBX74084.1"/>
    <property type="molecule type" value="Genomic_DNA"/>
</dbReference>
<dbReference type="GO" id="GO:0005886">
    <property type="term" value="C:plasma membrane"/>
    <property type="evidence" value="ECO:0007669"/>
    <property type="project" value="UniProtKB-SubCell"/>
</dbReference>
<evidence type="ECO:0000256" key="9">
    <source>
        <dbReference type="SAM" id="Phobius"/>
    </source>
</evidence>
<keyword evidence="3" id="KW-0050">Antiport</keyword>
<feature type="transmembrane region" description="Helical" evidence="9">
    <location>
        <begin position="7"/>
        <end position="40"/>
    </location>
</feature>
<feature type="transmembrane region" description="Helical" evidence="9">
    <location>
        <begin position="425"/>
        <end position="447"/>
    </location>
</feature>
<feature type="transmembrane region" description="Helical" evidence="9">
    <location>
        <begin position="183"/>
        <end position="202"/>
    </location>
</feature>
<accession>A0AAU7VJ64</accession>
<comment type="similarity">
    <text evidence="8">Belongs to the NhaC Na(+)/H(+) (TC 2.A.35) antiporter family.</text>
</comment>
<dbReference type="RefSeq" id="WP_350342842.1">
    <property type="nucleotide sequence ID" value="NZ_CP158367.1"/>
</dbReference>
<evidence type="ECO:0000256" key="7">
    <source>
        <dbReference type="ARBA" id="ARBA00023136"/>
    </source>
</evidence>
<dbReference type="AlphaFoldDB" id="A0AAU7VJ64"/>
<evidence type="ECO:0000256" key="3">
    <source>
        <dbReference type="ARBA" id="ARBA00022449"/>
    </source>
</evidence>
<organism evidence="11">
    <name type="scientific">Proteinivorax tanatarense</name>
    <dbReference type="NCBI Taxonomy" id="1260629"/>
    <lineage>
        <taxon>Bacteria</taxon>
        <taxon>Bacillati</taxon>
        <taxon>Bacillota</taxon>
        <taxon>Clostridia</taxon>
        <taxon>Eubacteriales</taxon>
        <taxon>Proteinivoracaceae</taxon>
        <taxon>Proteinivorax</taxon>
    </lineage>
</organism>
<dbReference type="InterPro" id="IPR052180">
    <property type="entry name" value="NhaC_Na-H+_Antiporter"/>
</dbReference>
<evidence type="ECO:0000256" key="5">
    <source>
        <dbReference type="ARBA" id="ARBA00022692"/>
    </source>
</evidence>
<keyword evidence="5 9" id="KW-0812">Transmembrane</keyword>
<evidence type="ECO:0000256" key="1">
    <source>
        <dbReference type="ARBA" id="ARBA00004651"/>
    </source>
</evidence>
<feature type="transmembrane region" description="Helical" evidence="9">
    <location>
        <begin position="138"/>
        <end position="156"/>
    </location>
</feature>
<evidence type="ECO:0000256" key="2">
    <source>
        <dbReference type="ARBA" id="ARBA00022448"/>
    </source>
</evidence>
<reference evidence="11" key="1">
    <citation type="journal article" date="2013" name="Extremophiles">
        <title>Proteinivorax tanatarense gen. nov., sp. nov., an anaerobic, haloalkaliphilic, proteolytic bacterium isolated from a decaying algal bloom, and proposal of Proteinivoraceae fam. nov.</title>
        <authorList>
            <person name="Kevbrin V."/>
            <person name="Boltyanskaya Y."/>
            <person name="Zhilina T."/>
            <person name="Kolganova T."/>
            <person name="Lavrentjeva E."/>
            <person name="Kuznetsov B."/>
        </authorList>
    </citation>
    <scope>NUCLEOTIDE SEQUENCE</scope>
    <source>
        <strain evidence="11">Z-910T</strain>
    </source>
</reference>
<reference evidence="11" key="2">
    <citation type="submission" date="2024-06" db="EMBL/GenBank/DDBJ databases">
        <authorList>
            <person name="Petrova K.O."/>
            <person name="Toshchakov S.V."/>
            <person name="Boltjanskaja Y.V."/>
            <person name="Kevbrin V."/>
        </authorList>
    </citation>
    <scope>NUCLEOTIDE SEQUENCE</scope>
    <source>
        <strain evidence="11">Z-910T</strain>
    </source>
</reference>
<keyword evidence="2" id="KW-0813">Transport</keyword>
<evidence type="ECO:0000256" key="6">
    <source>
        <dbReference type="ARBA" id="ARBA00022989"/>
    </source>
</evidence>
<dbReference type="Pfam" id="PF03553">
    <property type="entry name" value="Na_H_antiporter"/>
    <property type="match status" value="1"/>
</dbReference>
<feature type="transmembrane region" description="Helical" evidence="9">
    <location>
        <begin position="214"/>
        <end position="241"/>
    </location>
</feature>
<name>A0AAU7VJ64_9FIRM</name>
<dbReference type="InterPro" id="IPR018461">
    <property type="entry name" value="Na/H_Antiport_NhaC-like_C"/>
</dbReference>
<feature type="transmembrane region" description="Helical" evidence="9">
    <location>
        <begin position="295"/>
        <end position="321"/>
    </location>
</feature>
<dbReference type="GO" id="GO:0015297">
    <property type="term" value="F:antiporter activity"/>
    <property type="evidence" value="ECO:0007669"/>
    <property type="project" value="UniProtKB-KW"/>
</dbReference>